<evidence type="ECO:0000313" key="4">
    <source>
        <dbReference type="Proteomes" id="UP001170959"/>
    </source>
</evidence>
<organism evidence="3 4">
    <name type="scientific">Empedobacter brevis</name>
    <dbReference type="NCBI Taxonomy" id="247"/>
    <lineage>
        <taxon>Bacteria</taxon>
        <taxon>Pseudomonadati</taxon>
        <taxon>Bacteroidota</taxon>
        <taxon>Flavobacteriia</taxon>
        <taxon>Flavobacteriales</taxon>
        <taxon>Weeksellaceae</taxon>
        <taxon>Empedobacter</taxon>
    </lineage>
</organism>
<dbReference type="Pfam" id="PF00472">
    <property type="entry name" value="RF-1"/>
    <property type="match status" value="1"/>
</dbReference>
<dbReference type="PANTHER" id="PTHR43804">
    <property type="entry name" value="LD18447P"/>
    <property type="match status" value="1"/>
</dbReference>
<evidence type="ECO:0000259" key="2">
    <source>
        <dbReference type="PROSITE" id="PS00745"/>
    </source>
</evidence>
<dbReference type="InterPro" id="IPR000352">
    <property type="entry name" value="Pep_chain_release_fac_I"/>
</dbReference>
<dbReference type="AlphaFoldDB" id="A0AAJ1QGC7"/>
<evidence type="ECO:0000256" key="1">
    <source>
        <dbReference type="ARBA" id="ARBA00010835"/>
    </source>
</evidence>
<accession>A0AAJ1QGC7</accession>
<dbReference type="InterPro" id="IPR050057">
    <property type="entry name" value="Prokaryotic/Mito_RF"/>
</dbReference>
<dbReference type="EMBL" id="JACAGJ010000007">
    <property type="protein sequence ID" value="MDM1073451.1"/>
    <property type="molecule type" value="Genomic_DNA"/>
</dbReference>
<proteinExistence type="inferred from homology"/>
<dbReference type="Gene3D" id="3.30.160.20">
    <property type="match status" value="1"/>
</dbReference>
<comment type="similarity">
    <text evidence="1">Belongs to the prokaryotic/mitochondrial release factor family.</text>
</comment>
<feature type="domain" description="Prokaryotic-type class I peptide chain release factors" evidence="2">
    <location>
        <begin position="127"/>
        <end position="143"/>
    </location>
</feature>
<protein>
    <submittedName>
        <fullName evidence="3">Peptide chain release factor H</fullName>
    </submittedName>
</protein>
<dbReference type="NCBIfam" id="TIGR03072">
    <property type="entry name" value="release_prfH"/>
    <property type="match status" value="1"/>
</dbReference>
<dbReference type="Proteomes" id="UP001170959">
    <property type="component" value="Unassembled WGS sequence"/>
</dbReference>
<reference evidence="3" key="2">
    <citation type="journal article" date="2022" name="Sci. Total Environ.">
        <title>Prevalence, transmission, and molecular epidemiology of tet(X)-positive bacteria among humans, animals, and environmental niches in China: An epidemiological, and genomic-based study.</title>
        <authorList>
            <person name="Dong N."/>
            <person name="Zeng Y."/>
            <person name="Cai C."/>
            <person name="Sun C."/>
            <person name="Lu J."/>
            <person name="Liu C."/>
            <person name="Zhou H."/>
            <person name="Sun Q."/>
            <person name="Shu L."/>
            <person name="Wang H."/>
            <person name="Wang Y."/>
            <person name="Wang S."/>
            <person name="Wu C."/>
            <person name="Chan E.W."/>
            <person name="Chen G."/>
            <person name="Shen Z."/>
            <person name="Chen S."/>
            <person name="Zhang R."/>
        </authorList>
    </citation>
    <scope>NUCLEOTIDE SEQUENCE</scope>
    <source>
        <strain evidence="3">R655-4</strain>
    </source>
</reference>
<sequence length="215" mass="24674">MFEWTNKIIMKKIIQITSGRGPEECNLVVTNVFKRFSEACRKSEIEFEVIERDVDKDFNQLSSIVIALEGSDLTNFLKGWIGTILWIGKSPYRKFHPRKNWFIGCFELETPKYDLIQQQEIVYQTMRSSGNGGQNVNKVNSAVRAIHKSSGLSVVAMDSRSQHQNKKIATTRLLLKLQELETSQLKGLIQEKWNNQTSIKRGSPVKTFKGDSFIE</sequence>
<name>A0AAJ1QGC7_9FLAO</name>
<dbReference type="PROSITE" id="PS00745">
    <property type="entry name" value="RF_PROK_I"/>
    <property type="match status" value="1"/>
</dbReference>
<dbReference type="InterPro" id="IPR017509">
    <property type="entry name" value="PrfH"/>
</dbReference>
<dbReference type="SUPFAM" id="SSF75620">
    <property type="entry name" value="Release factor"/>
    <property type="match status" value="1"/>
</dbReference>
<gene>
    <name evidence="3" type="ORF">HX001_13250</name>
</gene>
<evidence type="ECO:0000313" key="3">
    <source>
        <dbReference type="EMBL" id="MDM1073451.1"/>
    </source>
</evidence>
<dbReference type="GO" id="GO:0003747">
    <property type="term" value="F:translation release factor activity"/>
    <property type="evidence" value="ECO:0007669"/>
    <property type="project" value="InterPro"/>
</dbReference>
<dbReference type="Gene3D" id="3.30.70.1660">
    <property type="match status" value="1"/>
</dbReference>
<reference evidence="3" key="1">
    <citation type="submission" date="2020-06" db="EMBL/GenBank/DDBJ databases">
        <authorList>
            <person name="Dong N."/>
        </authorList>
    </citation>
    <scope>NUCLEOTIDE SEQUENCE</scope>
    <source>
        <strain evidence="3">R655-4</strain>
    </source>
</reference>
<dbReference type="InterPro" id="IPR045853">
    <property type="entry name" value="Pep_chain_release_fac_I_sf"/>
</dbReference>
<dbReference type="PANTHER" id="PTHR43804:SF9">
    <property type="entry name" value="PEPTIDE CHAIN RELEASE FACTOR HOMOLOG-RELATED"/>
    <property type="match status" value="1"/>
</dbReference>
<comment type="caution">
    <text evidence="3">The sequence shown here is derived from an EMBL/GenBank/DDBJ whole genome shotgun (WGS) entry which is preliminary data.</text>
</comment>